<evidence type="ECO:0000313" key="1">
    <source>
        <dbReference type="EMBL" id="KEQ05545.1"/>
    </source>
</evidence>
<comment type="caution">
    <text evidence="1">The sequence shown here is derived from an EMBL/GenBank/DDBJ whole genome shotgun (WGS) entry which is preliminary data.</text>
</comment>
<keyword evidence="2" id="KW-1185">Reference proteome</keyword>
<reference evidence="1 2" key="1">
    <citation type="submission" date="2014-06" db="EMBL/GenBank/DDBJ databases">
        <title>Rhizobium pelagicum/R2-400B4.</title>
        <authorList>
            <person name="Kimes N.E."/>
            <person name="Lopez-Perez M."/>
        </authorList>
    </citation>
    <scope>NUCLEOTIDE SEQUENCE [LARGE SCALE GENOMIC DNA]</scope>
    <source>
        <strain evidence="1 2">R2-400B4</strain>
    </source>
</reference>
<sequence length="258" mass="29439">MERRHKEHCRSKGTHFANAISKYGLDKISYEVLHETDSRQEALDLEAYYRPDVGLGWNTAKGGEDTLASVKCRKVKLYHKDNPEKLRCFDSIDQASKELGITASRIAQALCRNTKYYGFDGWAVLIDESTERGKTLSIQEVISIRVSGAKRNKPSHFKGMTNRWSEEDKKRISDQHRGKVISDEQKEVVRNKNRAAHSSCKSITLVHQDNPEVEHTYHSIAEASRELSIPLSRLKSKAQRKLNVYGKDGWKIIKLGAE</sequence>
<dbReference type="Proteomes" id="UP000052167">
    <property type="component" value="Unassembled WGS sequence"/>
</dbReference>
<proteinExistence type="predicted"/>
<protein>
    <submittedName>
        <fullName evidence="1">Uncharacterized protein</fullName>
    </submittedName>
</protein>
<evidence type="ECO:0000313" key="2">
    <source>
        <dbReference type="Proteomes" id="UP000052167"/>
    </source>
</evidence>
<organism evidence="1 2">
    <name type="scientific">Pseudorhizobium pelagicum</name>
    <dbReference type="NCBI Taxonomy" id="1509405"/>
    <lineage>
        <taxon>Bacteria</taxon>
        <taxon>Pseudomonadati</taxon>
        <taxon>Pseudomonadota</taxon>
        <taxon>Alphaproteobacteria</taxon>
        <taxon>Hyphomicrobiales</taxon>
        <taxon>Rhizobiaceae</taxon>
        <taxon>Rhizobium/Agrobacterium group</taxon>
        <taxon>Pseudorhizobium</taxon>
    </lineage>
</organism>
<accession>A0A922NX25</accession>
<dbReference type="EMBL" id="JOKJ01000019">
    <property type="protein sequence ID" value="KEQ05545.1"/>
    <property type="molecule type" value="Genomic_DNA"/>
</dbReference>
<gene>
    <name evidence="1" type="ORF">GV68_08425</name>
</gene>
<name>A0A922NX25_9HYPH</name>
<dbReference type="AlphaFoldDB" id="A0A922NX25"/>